<name>A0A091AMI3_9GAMM</name>
<evidence type="ECO:0000313" key="3">
    <source>
        <dbReference type="EMBL" id="KFN41408.1"/>
    </source>
</evidence>
<evidence type="ECO:0000313" key="4">
    <source>
        <dbReference type="Proteomes" id="UP000029385"/>
    </source>
</evidence>
<evidence type="ECO:0000256" key="1">
    <source>
        <dbReference type="SAM" id="Phobius"/>
    </source>
</evidence>
<keyword evidence="2" id="KW-0732">Signal</keyword>
<reference evidence="3 4" key="1">
    <citation type="submission" date="2013-09" db="EMBL/GenBank/DDBJ databases">
        <title>Genome sequencing of Arenimonas oryziterrae.</title>
        <authorList>
            <person name="Chen F."/>
            <person name="Wang G."/>
        </authorList>
    </citation>
    <scope>NUCLEOTIDE SEQUENCE [LARGE SCALE GENOMIC DNA]</scope>
    <source>
        <strain evidence="3 4">YC6267</strain>
    </source>
</reference>
<accession>A0A091AMI3</accession>
<keyword evidence="1" id="KW-1133">Transmembrane helix</keyword>
<feature type="transmembrane region" description="Helical" evidence="1">
    <location>
        <begin position="40"/>
        <end position="58"/>
    </location>
</feature>
<feature type="chain" id="PRO_5001868583" description="Cyd operon protein YbgE" evidence="2">
    <location>
        <begin position="28"/>
        <end position="89"/>
    </location>
</feature>
<keyword evidence="1" id="KW-0812">Transmembrane</keyword>
<organism evidence="3 4">
    <name type="scientific">Arenimonas oryziterrae DSM 21050 = YC6267</name>
    <dbReference type="NCBI Taxonomy" id="1121015"/>
    <lineage>
        <taxon>Bacteria</taxon>
        <taxon>Pseudomonadati</taxon>
        <taxon>Pseudomonadota</taxon>
        <taxon>Gammaproteobacteria</taxon>
        <taxon>Lysobacterales</taxon>
        <taxon>Lysobacteraceae</taxon>
        <taxon>Arenimonas</taxon>
    </lineage>
</organism>
<gene>
    <name evidence="3" type="ORF">N789_05900</name>
</gene>
<evidence type="ECO:0008006" key="5">
    <source>
        <dbReference type="Google" id="ProtNLM"/>
    </source>
</evidence>
<proteinExistence type="predicted"/>
<comment type="caution">
    <text evidence="3">The sequence shown here is derived from an EMBL/GenBank/DDBJ whole genome shotgun (WGS) entry which is preliminary data.</text>
</comment>
<protein>
    <recommendedName>
        <fullName evidence="5">Cyd operon protein YbgE</fullName>
    </recommendedName>
</protein>
<feature type="transmembrane region" description="Helical" evidence="1">
    <location>
        <begin position="70"/>
        <end position="88"/>
    </location>
</feature>
<dbReference type="AlphaFoldDB" id="A0A091AMI3"/>
<keyword evidence="1" id="KW-0472">Membrane</keyword>
<dbReference type="Proteomes" id="UP000029385">
    <property type="component" value="Unassembled WGS sequence"/>
</dbReference>
<sequence length="89" mass="9583">MNPKFLRNGLAASCFGFFAVASWFAMAAYASHFPERGRSAMWLPATLGLAAFMHLGIAAANHVGHRTPAWLGYIPIGFVAALLAYRNLG</sequence>
<feature type="signal peptide" evidence="2">
    <location>
        <begin position="1"/>
        <end position="27"/>
    </location>
</feature>
<evidence type="ECO:0000256" key="2">
    <source>
        <dbReference type="SAM" id="SignalP"/>
    </source>
</evidence>
<dbReference type="EMBL" id="AVCI01000045">
    <property type="protein sequence ID" value="KFN41408.1"/>
    <property type="molecule type" value="Genomic_DNA"/>
</dbReference>
<keyword evidence="4" id="KW-1185">Reference proteome</keyword>